<dbReference type="PANTHER" id="PTHR22946">
    <property type="entry name" value="DIENELACTONE HYDROLASE DOMAIN-CONTAINING PROTEIN-RELATED"/>
    <property type="match status" value="1"/>
</dbReference>
<organism evidence="5 6">
    <name type="scientific">Arthrobacter ginsengisoli</name>
    <dbReference type="NCBI Taxonomy" id="1356565"/>
    <lineage>
        <taxon>Bacteria</taxon>
        <taxon>Bacillati</taxon>
        <taxon>Actinomycetota</taxon>
        <taxon>Actinomycetes</taxon>
        <taxon>Micrococcales</taxon>
        <taxon>Micrococcaceae</taxon>
        <taxon>Arthrobacter</taxon>
    </lineage>
</organism>
<dbReference type="Proteomes" id="UP001252243">
    <property type="component" value="Unassembled WGS sequence"/>
</dbReference>
<evidence type="ECO:0000313" key="6">
    <source>
        <dbReference type="Proteomes" id="UP001252243"/>
    </source>
</evidence>
<dbReference type="EMBL" id="JAVDVQ010000018">
    <property type="protein sequence ID" value="MDR7084155.1"/>
    <property type="molecule type" value="Genomic_DNA"/>
</dbReference>
<feature type="region of interest" description="Disordered" evidence="3">
    <location>
        <begin position="1"/>
        <end position="22"/>
    </location>
</feature>
<dbReference type="SUPFAM" id="SSF53474">
    <property type="entry name" value="alpha/beta-Hydrolases"/>
    <property type="match status" value="1"/>
</dbReference>
<protein>
    <submittedName>
        <fullName evidence="5">Fermentation-respiration switch protein FrsA (DUF1100 family)</fullName>
    </submittedName>
</protein>
<accession>A0ABU1UG96</accession>
<evidence type="ECO:0000256" key="2">
    <source>
        <dbReference type="ARBA" id="ARBA00022801"/>
    </source>
</evidence>
<dbReference type="InterPro" id="IPR029058">
    <property type="entry name" value="AB_hydrolase_fold"/>
</dbReference>
<keyword evidence="2" id="KW-0378">Hydrolase</keyword>
<comment type="caution">
    <text evidence="5">The sequence shown here is derived from an EMBL/GenBank/DDBJ whole genome shotgun (WGS) entry which is preliminary data.</text>
</comment>
<feature type="compositionally biased region" description="Low complexity" evidence="3">
    <location>
        <begin position="1"/>
        <end position="16"/>
    </location>
</feature>
<evidence type="ECO:0000256" key="3">
    <source>
        <dbReference type="SAM" id="MobiDB-lite"/>
    </source>
</evidence>
<evidence type="ECO:0000259" key="4">
    <source>
        <dbReference type="Pfam" id="PF02129"/>
    </source>
</evidence>
<name>A0ABU1UG96_9MICC</name>
<proteinExistence type="inferred from homology"/>
<reference evidence="5 6" key="1">
    <citation type="submission" date="2023-07" db="EMBL/GenBank/DDBJ databases">
        <title>Sorghum-associated microbial communities from plants grown in Nebraska, USA.</title>
        <authorList>
            <person name="Schachtman D."/>
        </authorList>
    </citation>
    <scope>NUCLEOTIDE SEQUENCE [LARGE SCALE GENOMIC DNA]</scope>
    <source>
        <strain evidence="5 6">BE167</strain>
    </source>
</reference>
<dbReference type="Pfam" id="PF02129">
    <property type="entry name" value="Peptidase_S15"/>
    <property type="match status" value="1"/>
</dbReference>
<dbReference type="InterPro" id="IPR050261">
    <property type="entry name" value="FrsA_esterase"/>
</dbReference>
<dbReference type="InterPro" id="IPR000383">
    <property type="entry name" value="Xaa-Pro-like_dom"/>
</dbReference>
<sequence>MPATTPPTGTDMPDTGIRAEPVSFGRPGETLRGTLYAPAGTPGALPTIVMAHGWAMVAGGNLDDYARVFAGRGFNALTFDFRNLGKSDGLPRQELDPWRQVEDFRTAISYARSRPDVDRERIGLWGTSYSGGHALVVAAVDKRVRCVVSQVPTINGFENARRRFSGDRAAALRAAFEADRETRFEGAAPRTIQLVDPDPHAAVAYPGEDSYGYMFGESSRCPGWVNEVTLRSLEMARAYEPGSFVPRIAPTPLLMIVAEDDVLTPVDLQQDAFEAAGEPKRLMQVPGGHYSPYAAHFERSSQAAAGWFTEHLHP</sequence>
<dbReference type="Gene3D" id="1.10.10.800">
    <property type="match status" value="1"/>
</dbReference>
<gene>
    <name evidence="5" type="ORF">J2X01_003463</name>
</gene>
<feature type="domain" description="Xaa-Pro dipeptidyl-peptidase-like" evidence="4">
    <location>
        <begin position="30"/>
        <end position="158"/>
    </location>
</feature>
<evidence type="ECO:0000313" key="5">
    <source>
        <dbReference type="EMBL" id="MDR7084155.1"/>
    </source>
</evidence>
<keyword evidence="6" id="KW-1185">Reference proteome</keyword>
<evidence type="ECO:0000256" key="1">
    <source>
        <dbReference type="ARBA" id="ARBA00008645"/>
    </source>
</evidence>
<dbReference type="PANTHER" id="PTHR22946:SF9">
    <property type="entry name" value="POLYKETIDE TRANSFERASE AF380"/>
    <property type="match status" value="1"/>
</dbReference>
<dbReference type="RefSeq" id="WP_310060120.1">
    <property type="nucleotide sequence ID" value="NZ_JAVDVQ010000018.1"/>
</dbReference>
<dbReference type="Gene3D" id="3.40.50.1820">
    <property type="entry name" value="alpha/beta hydrolase"/>
    <property type="match status" value="1"/>
</dbReference>
<comment type="similarity">
    <text evidence="1">Belongs to the AB hydrolase superfamily.</text>
</comment>